<feature type="transmembrane region" description="Helical" evidence="5">
    <location>
        <begin position="336"/>
        <end position="356"/>
    </location>
</feature>
<dbReference type="Pfam" id="PF04932">
    <property type="entry name" value="Wzy_C"/>
    <property type="match status" value="1"/>
</dbReference>
<feature type="domain" description="O-antigen ligase-related" evidence="6">
    <location>
        <begin position="198"/>
        <end position="345"/>
    </location>
</feature>
<feature type="transmembrane region" description="Helical" evidence="5">
    <location>
        <begin position="27"/>
        <end position="47"/>
    </location>
</feature>
<keyword evidence="8" id="KW-1185">Reference proteome</keyword>
<dbReference type="Proteomes" id="UP000767854">
    <property type="component" value="Unassembled WGS sequence"/>
</dbReference>
<dbReference type="PANTHER" id="PTHR37422">
    <property type="entry name" value="TEICHURONIC ACID BIOSYNTHESIS PROTEIN TUAE"/>
    <property type="match status" value="1"/>
</dbReference>
<dbReference type="GO" id="GO:0016874">
    <property type="term" value="F:ligase activity"/>
    <property type="evidence" value="ECO:0007669"/>
    <property type="project" value="UniProtKB-KW"/>
</dbReference>
<keyword evidence="4 5" id="KW-0472">Membrane</keyword>
<feature type="transmembrane region" description="Helical" evidence="5">
    <location>
        <begin position="168"/>
        <end position="186"/>
    </location>
</feature>
<evidence type="ECO:0000256" key="4">
    <source>
        <dbReference type="ARBA" id="ARBA00023136"/>
    </source>
</evidence>
<evidence type="ECO:0000313" key="8">
    <source>
        <dbReference type="Proteomes" id="UP000767854"/>
    </source>
</evidence>
<evidence type="ECO:0000256" key="5">
    <source>
        <dbReference type="SAM" id="Phobius"/>
    </source>
</evidence>
<dbReference type="PANTHER" id="PTHR37422:SF13">
    <property type="entry name" value="LIPOPOLYSACCHARIDE BIOSYNTHESIS PROTEIN PA4999-RELATED"/>
    <property type="match status" value="1"/>
</dbReference>
<name>A0ABS2MN53_9FIRM</name>
<comment type="caution">
    <text evidence="7">The sequence shown here is derived from an EMBL/GenBank/DDBJ whole genome shotgun (WGS) entry which is preliminary data.</text>
</comment>
<feature type="transmembrane region" description="Helical" evidence="5">
    <location>
        <begin position="85"/>
        <end position="106"/>
    </location>
</feature>
<dbReference type="InterPro" id="IPR051533">
    <property type="entry name" value="WaaL-like"/>
</dbReference>
<evidence type="ECO:0000256" key="2">
    <source>
        <dbReference type="ARBA" id="ARBA00022692"/>
    </source>
</evidence>
<feature type="transmembrane region" description="Helical" evidence="5">
    <location>
        <begin position="238"/>
        <end position="259"/>
    </location>
</feature>
<sequence>MQTIWIVLMMLTVNITRVVNLTESARFNLAFSDVLVPVLGLLLLLKLRKFKFGSVFRHYLFLGGLLLWIVATGALAIYTPSIEDAGWIGLAKELIKTVIVVFYFWLGYNTLRMIRLDLWQGSWVVSTLIFIFGGFYIFSMAKQGTFLMGEEGKYLVYYMGTDTDPNHAASYLSLSFFAMGAFAWMTHRKWLKPIFYGTMALSIMALFITGSRGGMLGMALGLVVLVGGMFYKNWRFALAIVLTVLLLFFAAIIVDYTWFETHFAARVINKFVNFDAGLEIRTGLGQTAFMMGRDHFIFGVGRGNYVLNSPPYFEAIGQTFIDNIPHNTYTGLLAEVGLVGLMLFLTPVLAILYALWDRRKKNLKWVKERSVLWIWFFGGLTALAVQSSVLNVENRRFLWYVAGVLLYYIETDQSETLTLAADQVKKRLVWVNTLLVASVVVLGAQVFKDASIPAPRLVMRESQSYELPYFESNPGDEVAFSYGLSLGQNTQKKPRLMVSIYEVDHTGREVVLDRYEYVGASGTIKRTFYPSRKNASFYVRFTRLDPQLKSFVVMPKTLWHEDRGKSLESWYYFQIKPFERLTDTWRWADKSQLTEQTDFAQAIGQTFGSALKVEAVSVGMSERGYPVVNVDFLVLEDFDRDYAFWAYGYPDNLHLMHENRMPSGLEGYGLLEPIVTSEWRKGETRTLKYEIPHKTGAIRLTCGFYTKIEGDVVRLYLEDGKTHALQLGWLNVETGLYPKMD</sequence>
<dbReference type="EMBL" id="JAFBDT010000002">
    <property type="protein sequence ID" value="MBM7560835.1"/>
    <property type="molecule type" value="Genomic_DNA"/>
</dbReference>
<feature type="transmembrane region" description="Helical" evidence="5">
    <location>
        <begin position="371"/>
        <end position="390"/>
    </location>
</feature>
<keyword evidence="2 5" id="KW-0812">Transmembrane</keyword>
<dbReference type="InterPro" id="IPR007016">
    <property type="entry name" value="O-antigen_ligase-rel_domated"/>
</dbReference>
<comment type="subcellular location">
    <subcellularLocation>
        <location evidence="1">Membrane</location>
        <topology evidence="1">Multi-pass membrane protein</topology>
    </subcellularLocation>
</comment>
<reference evidence="7 8" key="1">
    <citation type="submission" date="2021-01" db="EMBL/GenBank/DDBJ databases">
        <title>Genomic Encyclopedia of Type Strains, Phase IV (KMG-IV): sequencing the most valuable type-strain genomes for metagenomic binning, comparative biology and taxonomic classification.</title>
        <authorList>
            <person name="Goeker M."/>
        </authorList>
    </citation>
    <scope>NUCLEOTIDE SEQUENCE [LARGE SCALE GENOMIC DNA]</scope>
    <source>
        <strain evidence="7 8">DSM 24436</strain>
    </source>
</reference>
<keyword evidence="3 5" id="KW-1133">Transmembrane helix</keyword>
<evidence type="ECO:0000256" key="1">
    <source>
        <dbReference type="ARBA" id="ARBA00004141"/>
    </source>
</evidence>
<keyword evidence="7" id="KW-0436">Ligase</keyword>
<feature type="transmembrane region" description="Helical" evidence="5">
    <location>
        <begin position="428"/>
        <end position="447"/>
    </location>
</feature>
<accession>A0ABS2MN53</accession>
<evidence type="ECO:0000256" key="3">
    <source>
        <dbReference type="ARBA" id="ARBA00022989"/>
    </source>
</evidence>
<evidence type="ECO:0000259" key="6">
    <source>
        <dbReference type="Pfam" id="PF04932"/>
    </source>
</evidence>
<feature type="transmembrane region" description="Helical" evidence="5">
    <location>
        <begin position="118"/>
        <end position="138"/>
    </location>
</feature>
<organism evidence="7 8">
    <name type="scientific">Fusibacter tunisiensis</name>
    <dbReference type="NCBI Taxonomy" id="1008308"/>
    <lineage>
        <taxon>Bacteria</taxon>
        <taxon>Bacillati</taxon>
        <taxon>Bacillota</taxon>
        <taxon>Clostridia</taxon>
        <taxon>Eubacteriales</taxon>
        <taxon>Eubacteriales Family XII. Incertae Sedis</taxon>
        <taxon>Fusibacter</taxon>
    </lineage>
</organism>
<gene>
    <name evidence="7" type="ORF">JOC49_000349</name>
</gene>
<evidence type="ECO:0000313" key="7">
    <source>
        <dbReference type="EMBL" id="MBM7560835.1"/>
    </source>
</evidence>
<feature type="transmembrane region" description="Helical" evidence="5">
    <location>
        <begin position="193"/>
        <end position="209"/>
    </location>
</feature>
<proteinExistence type="predicted"/>
<protein>
    <submittedName>
        <fullName evidence="7">O-antigen ligase</fullName>
    </submittedName>
</protein>
<feature type="transmembrane region" description="Helical" evidence="5">
    <location>
        <begin position="59"/>
        <end position="79"/>
    </location>
</feature>